<dbReference type="AlphaFoldDB" id="A0A0C2MPS8"/>
<name>A0A0C2MPS8_THEKT</name>
<accession>A0A0C2MPS8</accession>
<dbReference type="EMBL" id="JWZT01004627">
    <property type="protein sequence ID" value="KII63621.1"/>
    <property type="molecule type" value="Genomic_DNA"/>
</dbReference>
<evidence type="ECO:0000313" key="2">
    <source>
        <dbReference type="Proteomes" id="UP000031668"/>
    </source>
</evidence>
<dbReference type="InterPro" id="IPR014756">
    <property type="entry name" value="Ig_E-set"/>
</dbReference>
<reference evidence="1 2" key="1">
    <citation type="journal article" date="2014" name="Genome Biol. Evol.">
        <title>The genome of the myxosporean Thelohanellus kitauei shows adaptations to nutrient acquisition within its fish host.</title>
        <authorList>
            <person name="Yang Y."/>
            <person name="Xiong J."/>
            <person name="Zhou Z."/>
            <person name="Huo F."/>
            <person name="Miao W."/>
            <person name="Ran C."/>
            <person name="Liu Y."/>
            <person name="Zhang J."/>
            <person name="Feng J."/>
            <person name="Wang M."/>
            <person name="Wang M."/>
            <person name="Wang L."/>
            <person name="Yao B."/>
        </authorList>
    </citation>
    <scope>NUCLEOTIDE SEQUENCE [LARGE SCALE GENOMIC DNA]</scope>
    <source>
        <strain evidence="1">Wuqing</strain>
    </source>
</reference>
<organism evidence="1 2">
    <name type="scientific">Thelohanellus kitauei</name>
    <name type="common">Myxosporean</name>
    <dbReference type="NCBI Taxonomy" id="669202"/>
    <lineage>
        <taxon>Eukaryota</taxon>
        <taxon>Metazoa</taxon>
        <taxon>Cnidaria</taxon>
        <taxon>Myxozoa</taxon>
        <taxon>Myxosporea</taxon>
        <taxon>Bivalvulida</taxon>
        <taxon>Platysporina</taxon>
        <taxon>Myxobolidae</taxon>
        <taxon>Thelohanellus</taxon>
    </lineage>
</organism>
<dbReference type="InterPro" id="IPR013783">
    <property type="entry name" value="Ig-like_fold"/>
</dbReference>
<dbReference type="Gene3D" id="2.60.40.10">
    <property type="entry name" value="Immunoglobulins"/>
    <property type="match status" value="1"/>
</dbReference>
<sequence length="205" mass="23026">MTAVNPLADGVKPWMIDAKRSIKCSEYNLDILYDSKRARATEYPPSLCVARRGTPVSFRLEAHKLAVDAKHLGLHLITKVKSLEKLIEVTPAKAYKAHFQCKVDERDGKTFLVTLQTTTSAPVGLYSVSVSDGSRSVTEPLPLFIVFNPLDASDEVYADEKSLMDDYLDNPSTRMHYGSAYSHGRRTYKLDQVLLLFRIFNPLKS</sequence>
<gene>
    <name evidence="1" type="ORF">RF11_06660</name>
</gene>
<proteinExistence type="predicted"/>
<dbReference type="Proteomes" id="UP000031668">
    <property type="component" value="Unassembled WGS sequence"/>
</dbReference>
<evidence type="ECO:0000313" key="1">
    <source>
        <dbReference type="EMBL" id="KII63621.1"/>
    </source>
</evidence>
<protein>
    <submittedName>
        <fullName evidence="1">Uncharacterized protein</fullName>
    </submittedName>
</protein>
<comment type="caution">
    <text evidence="1">The sequence shown here is derived from an EMBL/GenBank/DDBJ whole genome shotgun (WGS) entry which is preliminary data.</text>
</comment>
<dbReference type="SUPFAM" id="SSF81296">
    <property type="entry name" value="E set domains"/>
    <property type="match status" value="1"/>
</dbReference>
<keyword evidence="2" id="KW-1185">Reference proteome</keyword>